<dbReference type="eggNOG" id="KOG4754">
    <property type="taxonomic scope" value="Eukaryota"/>
</dbReference>
<organism evidence="1 2">
    <name type="scientific">Beauveria bassiana D1-5</name>
    <dbReference type="NCBI Taxonomy" id="1245745"/>
    <lineage>
        <taxon>Eukaryota</taxon>
        <taxon>Fungi</taxon>
        <taxon>Dikarya</taxon>
        <taxon>Ascomycota</taxon>
        <taxon>Pezizomycotina</taxon>
        <taxon>Sordariomycetes</taxon>
        <taxon>Hypocreomycetidae</taxon>
        <taxon>Hypocreales</taxon>
        <taxon>Cordycipitaceae</taxon>
        <taxon>Beauveria</taxon>
    </lineage>
</organism>
<dbReference type="SMART" id="SM00855">
    <property type="entry name" value="PGAM"/>
    <property type="match status" value="1"/>
</dbReference>
<dbReference type="Proteomes" id="UP000030106">
    <property type="component" value="Unassembled WGS sequence"/>
</dbReference>
<dbReference type="Pfam" id="PF00300">
    <property type="entry name" value="His_Phos_1"/>
    <property type="match status" value="1"/>
</dbReference>
<dbReference type="InterPro" id="IPR050275">
    <property type="entry name" value="PGM_Phosphatase"/>
</dbReference>
<reference evidence="1 2" key="1">
    <citation type="submission" date="2012-10" db="EMBL/GenBank/DDBJ databases">
        <title>Genome sequencing and analysis of entomopathogenic fungi Beauveria bassiana D1-5.</title>
        <authorList>
            <person name="Li Q."/>
            <person name="Wang L."/>
            <person name="Zhang Z."/>
            <person name="Wang Q."/>
            <person name="Ren J."/>
            <person name="Wang M."/>
            <person name="Xu W."/>
            <person name="Wang J."/>
            <person name="Lu Y."/>
            <person name="Du Q."/>
            <person name="Sun Z."/>
        </authorList>
    </citation>
    <scope>NUCLEOTIDE SEQUENCE [LARGE SCALE GENOMIC DNA]</scope>
    <source>
        <strain evidence="1 2">D1-5</strain>
    </source>
</reference>
<protein>
    <submittedName>
        <fullName evidence="1">Putative phosphomutase PMU1</fullName>
    </submittedName>
</protein>
<proteinExistence type="predicted"/>
<gene>
    <name evidence="1" type="ORF">BBAD15_g11668</name>
</gene>
<dbReference type="SUPFAM" id="SSF53254">
    <property type="entry name" value="Phosphoglycerate mutase-like"/>
    <property type="match status" value="1"/>
</dbReference>
<dbReference type="PANTHER" id="PTHR48100:SF1">
    <property type="entry name" value="HISTIDINE PHOSPHATASE FAMILY PROTEIN-RELATED"/>
    <property type="match status" value="1"/>
</dbReference>
<name>A0A0A2V9V6_BEABA</name>
<dbReference type="EMBL" id="ANFO01001285">
    <property type="protein sequence ID" value="KGQ03112.1"/>
    <property type="molecule type" value="Genomic_DNA"/>
</dbReference>
<dbReference type="PANTHER" id="PTHR48100">
    <property type="entry name" value="BROAD-SPECIFICITY PHOSPHATASE YOR283W-RELATED"/>
    <property type="match status" value="1"/>
</dbReference>
<sequence length="300" mass="33574">MGKWTFSVPEGYFDDCVPLAAQLPESRLTTRPLFALTLRAYPSDAAANSDKPPWARFVNHVQALNRESPDNVSYKIMFLTRHGQGFHNAMKDKAAAGETCDENHGDDAEARCFDALLTDVGIAQADALGAQWLATAGLPVPQSHYASPLTRCLQTAERYLQPLMRARDSGDGLPYRPTIIKEGLRERWTTHTANMRRPRAWIAARWPACEIEHGFSEEDLLTITMRAEQRAETETENRERVMRALEDVFDEGDEAGEVVAWTFHSLTMRALMGGLGMVPFKVQPATTVAVLVRGEKNREE</sequence>
<dbReference type="GO" id="GO:0005737">
    <property type="term" value="C:cytoplasm"/>
    <property type="evidence" value="ECO:0007669"/>
    <property type="project" value="TreeGrafter"/>
</dbReference>
<dbReference type="InterPro" id="IPR013078">
    <property type="entry name" value="His_Pase_superF_clade-1"/>
</dbReference>
<accession>A0A0A2V9V6</accession>
<evidence type="ECO:0000313" key="2">
    <source>
        <dbReference type="Proteomes" id="UP000030106"/>
    </source>
</evidence>
<dbReference type="HOGENOM" id="CLU_039184_0_0_1"/>
<dbReference type="GO" id="GO:0016791">
    <property type="term" value="F:phosphatase activity"/>
    <property type="evidence" value="ECO:0007669"/>
    <property type="project" value="TreeGrafter"/>
</dbReference>
<dbReference type="AlphaFoldDB" id="A0A0A2V9V6"/>
<comment type="caution">
    <text evidence="1">The sequence shown here is derived from an EMBL/GenBank/DDBJ whole genome shotgun (WGS) entry which is preliminary data.</text>
</comment>
<evidence type="ECO:0000313" key="1">
    <source>
        <dbReference type="EMBL" id="KGQ03112.1"/>
    </source>
</evidence>
<dbReference type="Gene3D" id="3.40.50.1240">
    <property type="entry name" value="Phosphoglycerate mutase-like"/>
    <property type="match status" value="1"/>
</dbReference>
<dbReference type="OrthoDB" id="496981at2759"/>
<dbReference type="CDD" id="cd07067">
    <property type="entry name" value="HP_PGM_like"/>
    <property type="match status" value="1"/>
</dbReference>
<dbReference type="InterPro" id="IPR029033">
    <property type="entry name" value="His_PPase_superfam"/>
</dbReference>